<accession>V4B1V8</accession>
<gene>
    <name evidence="1" type="ORF">LOTGIDRAFT_157520</name>
</gene>
<dbReference type="RefSeq" id="XP_009047975.1">
    <property type="nucleotide sequence ID" value="XM_009049727.1"/>
</dbReference>
<dbReference type="CTD" id="20237399"/>
<dbReference type="GeneID" id="20237399"/>
<dbReference type="OMA" id="TVAKKAY"/>
<keyword evidence="2" id="KW-1185">Reference proteome</keyword>
<dbReference type="PANTHER" id="PTHR46704">
    <property type="entry name" value="CXC DOMAIN-CONTAINING PROTEIN-RELATED"/>
    <property type="match status" value="1"/>
</dbReference>
<dbReference type="AlphaFoldDB" id="V4B1V8"/>
<reference evidence="1 2" key="1">
    <citation type="journal article" date="2013" name="Nature">
        <title>Insights into bilaterian evolution from three spiralian genomes.</title>
        <authorList>
            <person name="Simakov O."/>
            <person name="Marletaz F."/>
            <person name="Cho S.J."/>
            <person name="Edsinger-Gonzales E."/>
            <person name="Havlak P."/>
            <person name="Hellsten U."/>
            <person name="Kuo D.H."/>
            <person name="Larsson T."/>
            <person name="Lv J."/>
            <person name="Arendt D."/>
            <person name="Savage R."/>
            <person name="Osoegawa K."/>
            <person name="de Jong P."/>
            <person name="Grimwood J."/>
            <person name="Chapman J.A."/>
            <person name="Shapiro H."/>
            <person name="Aerts A."/>
            <person name="Otillar R.P."/>
            <person name="Terry A.Y."/>
            <person name="Boore J.L."/>
            <person name="Grigoriev I.V."/>
            <person name="Lindberg D.R."/>
            <person name="Seaver E.C."/>
            <person name="Weisblat D.A."/>
            <person name="Putnam N.H."/>
            <person name="Rokhsar D.S."/>
        </authorList>
    </citation>
    <scope>NUCLEOTIDE SEQUENCE [LARGE SCALE GENOMIC DNA]</scope>
</reference>
<dbReference type="OrthoDB" id="6150275at2759"/>
<name>V4B1V8_LOTGI</name>
<dbReference type="EMBL" id="KB200521">
    <property type="protein sequence ID" value="ESP01341.1"/>
    <property type="molecule type" value="Genomic_DNA"/>
</dbReference>
<evidence type="ECO:0000313" key="2">
    <source>
        <dbReference type="Proteomes" id="UP000030746"/>
    </source>
</evidence>
<proteinExistence type="predicted"/>
<dbReference type="KEGG" id="lgi:LOTGIDRAFT_157520"/>
<dbReference type="HOGENOM" id="CLU_1995177_0_0_1"/>
<organism evidence="1 2">
    <name type="scientific">Lottia gigantea</name>
    <name type="common">Giant owl limpet</name>
    <dbReference type="NCBI Taxonomy" id="225164"/>
    <lineage>
        <taxon>Eukaryota</taxon>
        <taxon>Metazoa</taxon>
        <taxon>Spiralia</taxon>
        <taxon>Lophotrochozoa</taxon>
        <taxon>Mollusca</taxon>
        <taxon>Gastropoda</taxon>
        <taxon>Patellogastropoda</taxon>
        <taxon>Lottioidea</taxon>
        <taxon>Lottiidae</taxon>
        <taxon>Lottia</taxon>
    </lineage>
</organism>
<sequence length="125" mass="14629">MADKLQLKTITVVFDLTIYAKAQEIQWTNDIFRNRLVIRLGEFHTCMSFLSIIGKRFQDAGLNDILVEAEIIASGSVNAVMEGKHYNRCMYAHKLMFEALHRLKFSFFVESFFIYREQRKDVTVP</sequence>
<dbReference type="PANTHER" id="PTHR46704:SF9">
    <property type="entry name" value="BHLH DOMAIN-CONTAINING PROTEIN"/>
    <property type="match status" value="1"/>
</dbReference>
<dbReference type="Proteomes" id="UP000030746">
    <property type="component" value="Unassembled WGS sequence"/>
</dbReference>
<protein>
    <submittedName>
        <fullName evidence="1">Uncharacterized protein</fullName>
    </submittedName>
</protein>
<evidence type="ECO:0000313" key="1">
    <source>
        <dbReference type="EMBL" id="ESP01341.1"/>
    </source>
</evidence>